<dbReference type="RefSeq" id="WP_106144549.1">
    <property type="nucleotide sequence ID" value="NZ_PVYX01000001.1"/>
</dbReference>
<dbReference type="Proteomes" id="UP000237640">
    <property type="component" value="Unassembled WGS sequence"/>
</dbReference>
<dbReference type="EMBL" id="PVYX01000001">
    <property type="protein sequence ID" value="PRX57670.1"/>
    <property type="molecule type" value="Genomic_DNA"/>
</dbReference>
<dbReference type="AlphaFoldDB" id="A0A2T0MJA2"/>
<dbReference type="OrthoDB" id="1434105at2"/>
<evidence type="ECO:0000313" key="3">
    <source>
        <dbReference type="Proteomes" id="UP000237640"/>
    </source>
</evidence>
<accession>A0A2T0MJA2</accession>
<dbReference type="PROSITE" id="PS51257">
    <property type="entry name" value="PROKAR_LIPOPROTEIN"/>
    <property type="match status" value="1"/>
</dbReference>
<reference evidence="2 3" key="1">
    <citation type="submission" date="2018-03" db="EMBL/GenBank/DDBJ databases">
        <title>Genomic Encyclopedia of Archaeal and Bacterial Type Strains, Phase II (KMG-II): from individual species to whole genera.</title>
        <authorList>
            <person name="Goeker M."/>
        </authorList>
    </citation>
    <scope>NUCLEOTIDE SEQUENCE [LARGE SCALE GENOMIC DNA]</scope>
    <source>
        <strain evidence="2 3">DSM 25027</strain>
    </source>
</reference>
<sequence length="165" mass="17948">MKKIVLFLAVVTLSFSCSNDADDNDAMGSENRLVGTWVLTDLRIDSGVDSDDLDFAKEIVAFLQGIDCDLITFTFNEDGTVTSVDRASFISINVGMNGLDIPCPTESDTENSIWSLEGNQLTFINENLEEETITIAFEGDNTLIIAGEDIDAQNFTGAGAIFTRQ</sequence>
<name>A0A2T0MJA2_9FLAO</name>
<keyword evidence="3" id="KW-1185">Reference proteome</keyword>
<proteinExistence type="predicted"/>
<organism evidence="2 3">
    <name type="scientific">Flagellimonas meridianipacifica</name>
    <dbReference type="NCBI Taxonomy" id="1080225"/>
    <lineage>
        <taxon>Bacteria</taxon>
        <taxon>Pseudomonadati</taxon>
        <taxon>Bacteroidota</taxon>
        <taxon>Flavobacteriia</taxon>
        <taxon>Flavobacteriales</taxon>
        <taxon>Flavobacteriaceae</taxon>
        <taxon>Flagellimonas</taxon>
    </lineage>
</organism>
<keyword evidence="1" id="KW-0732">Signal</keyword>
<evidence type="ECO:0000313" key="2">
    <source>
        <dbReference type="EMBL" id="PRX57670.1"/>
    </source>
</evidence>
<protein>
    <submittedName>
        <fullName evidence="2">Lipocalin-like protein</fullName>
    </submittedName>
</protein>
<feature type="signal peptide" evidence="1">
    <location>
        <begin position="1"/>
        <end position="21"/>
    </location>
</feature>
<comment type="caution">
    <text evidence="2">The sequence shown here is derived from an EMBL/GenBank/DDBJ whole genome shotgun (WGS) entry which is preliminary data.</text>
</comment>
<gene>
    <name evidence="2" type="ORF">CLV81_1679</name>
</gene>
<evidence type="ECO:0000256" key="1">
    <source>
        <dbReference type="SAM" id="SignalP"/>
    </source>
</evidence>
<feature type="chain" id="PRO_5015394092" evidence="1">
    <location>
        <begin position="22"/>
        <end position="165"/>
    </location>
</feature>